<feature type="region of interest" description="Disordered" evidence="1">
    <location>
        <begin position="48"/>
        <end position="67"/>
    </location>
</feature>
<sequence>MWGDGGALDTRNADECTTKYSIYAKTETKKMDRSDPAAVAVNARIQRWRPYTHGSGGRPPSPRTGYSSPPVLFLSSLDPAEGRGVGGCAAGGECGSDGESMTSIFVAIKPRNRHKIPCGLSRPMYSGQAWEGGALKPPPSLATLQSRRAAASVTSVAVRRRRRVRTVEEYLGCPFAVVASHWNAAAVVKPSRAAVGPRRRSPYVVVRRSFLHRCPRIAQPSSLSPVVAWSRAMPGDDVIDDVINHFY</sequence>
<protein>
    <recommendedName>
        <fullName evidence="2">WRKY domain-containing protein</fullName>
    </recommendedName>
</protein>
<proteinExistence type="predicted"/>
<feature type="domain" description="WRKY" evidence="2">
    <location>
        <begin position="37"/>
        <end position="117"/>
    </location>
</feature>
<dbReference type="InterPro" id="IPR003657">
    <property type="entry name" value="WRKY_dom"/>
</dbReference>
<reference evidence="4" key="2">
    <citation type="journal article" date="2008" name="Nucleic Acids Res.">
        <title>The rice annotation project database (RAP-DB): 2008 update.</title>
        <authorList>
            <consortium name="The rice annotation project (RAP)"/>
        </authorList>
    </citation>
    <scope>GENOME REANNOTATION</scope>
    <source>
        <strain evidence="4">cv. Nipponbare</strain>
    </source>
</reference>
<evidence type="ECO:0000313" key="3">
    <source>
        <dbReference type="EMBL" id="BAC84687.1"/>
    </source>
</evidence>
<dbReference type="EMBL" id="AP006052">
    <property type="protein sequence ID" value="BAC84687.1"/>
    <property type="molecule type" value="Genomic_DNA"/>
</dbReference>
<accession>Q6YTM1</accession>
<dbReference type="Proteomes" id="UP000000763">
    <property type="component" value="Chromosome 7"/>
</dbReference>
<dbReference type="PROSITE" id="PS50811">
    <property type="entry name" value="WRKY"/>
    <property type="match status" value="1"/>
</dbReference>
<evidence type="ECO:0000256" key="1">
    <source>
        <dbReference type="SAM" id="MobiDB-lite"/>
    </source>
</evidence>
<organism evidence="3 4">
    <name type="scientific">Oryza sativa subsp. japonica</name>
    <name type="common">Rice</name>
    <dbReference type="NCBI Taxonomy" id="39947"/>
    <lineage>
        <taxon>Eukaryota</taxon>
        <taxon>Viridiplantae</taxon>
        <taxon>Streptophyta</taxon>
        <taxon>Embryophyta</taxon>
        <taxon>Tracheophyta</taxon>
        <taxon>Spermatophyta</taxon>
        <taxon>Magnoliopsida</taxon>
        <taxon>Liliopsida</taxon>
        <taxon>Poales</taxon>
        <taxon>Poaceae</taxon>
        <taxon>BOP clade</taxon>
        <taxon>Oryzoideae</taxon>
        <taxon>Oryzeae</taxon>
        <taxon>Oryzinae</taxon>
        <taxon>Oryza</taxon>
        <taxon>Oryza sativa</taxon>
    </lineage>
</organism>
<dbReference type="AlphaFoldDB" id="Q6YTM1"/>
<evidence type="ECO:0000313" key="4">
    <source>
        <dbReference type="Proteomes" id="UP000000763"/>
    </source>
</evidence>
<dbReference type="GO" id="GO:0003700">
    <property type="term" value="F:DNA-binding transcription factor activity"/>
    <property type="evidence" value="ECO:0007669"/>
    <property type="project" value="InterPro"/>
</dbReference>
<evidence type="ECO:0000259" key="2">
    <source>
        <dbReference type="PROSITE" id="PS50811"/>
    </source>
</evidence>
<name>Q6YTM1_ORYSJ</name>
<dbReference type="GO" id="GO:0043565">
    <property type="term" value="F:sequence-specific DNA binding"/>
    <property type="evidence" value="ECO:0007669"/>
    <property type="project" value="InterPro"/>
</dbReference>
<gene>
    <name evidence="3" type="primary">OSJNBa0067K15.32</name>
</gene>
<reference evidence="4" key="1">
    <citation type="journal article" date="2005" name="Nature">
        <title>The map-based sequence of the rice genome.</title>
        <authorList>
            <consortium name="International rice genome sequencing project (IRGSP)"/>
            <person name="Matsumoto T."/>
            <person name="Wu J."/>
            <person name="Kanamori H."/>
            <person name="Katayose Y."/>
            <person name="Fujisawa M."/>
            <person name="Namiki N."/>
            <person name="Mizuno H."/>
            <person name="Yamamoto K."/>
            <person name="Antonio B.A."/>
            <person name="Baba T."/>
            <person name="Sakata K."/>
            <person name="Nagamura Y."/>
            <person name="Aoki H."/>
            <person name="Arikawa K."/>
            <person name="Arita K."/>
            <person name="Bito T."/>
            <person name="Chiden Y."/>
            <person name="Fujitsuka N."/>
            <person name="Fukunaka R."/>
            <person name="Hamada M."/>
            <person name="Harada C."/>
            <person name="Hayashi A."/>
            <person name="Hijishita S."/>
            <person name="Honda M."/>
            <person name="Hosokawa S."/>
            <person name="Ichikawa Y."/>
            <person name="Idonuma A."/>
            <person name="Iijima M."/>
            <person name="Ikeda M."/>
            <person name="Ikeno M."/>
            <person name="Ito K."/>
            <person name="Ito S."/>
            <person name="Ito T."/>
            <person name="Ito Y."/>
            <person name="Ito Y."/>
            <person name="Iwabuchi A."/>
            <person name="Kamiya K."/>
            <person name="Karasawa W."/>
            <person name="Kurita K."/>
            <person name="Katagiri S."/>
            <person name="Kikuta A."/>
            <person name="Kobayashi H."/>
            <person name="Kobayashi N."/>
            <person name="Machita K."/>
            <person name="Maehara T."/>
            <person name="Masukawa M."/>
            <person name="Mizubayashi T."/>
            <person name="Mukai Y."/>
            <person name="Nagasaki H."/>
            <person name="Nagata Y."/>
            <person name="Naito S."/>
            <person name="Nakashima M."/>
            <person name="Nakama Y."/>
            <person name="Nakamichi Y."/>
            <person name="Nakamura M."/>
            <person name="Meguro A."/>
            <person name="Negishi M."/>
            <person name="Ohta I."/>
            <person name="Ohta T."/>
            <person name="Okamoto M."/>
            <person name="Ono N."/>
            <person name="Saji S."/>
            <person name="Sakaguchi M."/>
            <person name="Sakai K."/>
            <person name="Shibata M."/>
            <person name="Shimokawa T."/>
            <person name="Song J."/>
            <person name="Takazaki Y."/>
            <person name="Terasawa K."/>
            <person name="Tsugane M."/>
            <person name="Tsuji K."/>
            <person name="Ueda S."/>
            <person name="Waki K."/>
            <person name="Yamagata H."/>
            <person name="Yamamoto M."/>
            <person name="Yamamoto S."/>
            <person name="Yamane H."/>
            <person name="Yoshiki S."/>
            <person name="Yoshihara R."/>
            <person name="Yukawa K."/>
            <person name="Zhong H."/>
            <person name="Yano M."/>
            <person name="Yuan Q."/>
            <person name="Ouyang S."/>
            <person name="Liu J."/>
            <person name="Jones K.M."/>
            <person name="Gansberger K."/>
            <person name="Moffat K."/>
            <person name="Hill J."/>
            <person name="Bera J."/>
            <person name="Fadrosh D."/>
            <person name="Jin S."/>
            <person name="Johri S."/>
            <person name="Kim M."/>
            <person name="Overton L."/>
            <person name="Reardon M."/>
            <person name="Tsitrin T."/>
            <person name="Vuong H."/>
            <person name="Weaver B."/>
            <person name="Ciecko A."/>
            <person name="Tallon L."/>
            <person name="Jackson J."/>
            <person name="Pai G."/>
            <person name="Aken S.V."/>
            <person name="Utterback T."/>
            <person name="Reidmuller S."/>
            <person name="Feldblyum T."/>
            <person name="Hsiao J."/>
            <person name="Zismann V."/>
            <person name="Iobst S."/>
            <person name="de Vazeille A.R."/>
            <person name="Buell C.R."/>
            <person name="Ying K."/>
            <person name="Li Y."/>
            <person name="Lu T."/>
            <person name="Huang Y."/>
            <person name="Zhao Q."/>
            <person name="Feng Q."/>
            <person name="Zhang L."/>
            <person name="Zhu J."/>
            <person name="Weng Q."/>
            <person name="Mu J."/>
            <person name="Lu Y."/>
            <person name="Fan D."/>
            <person name="Liu Y."/>
            <person name="Guan J."/>
            <person name="Zhang Y."/>
            <person name="Yu S."/>
            <person name="Liu X."/>
            <person name="Zhang Y."/>
            <person name="Hong G."/>
            <person name="Han B."/>
            <person name="Choisne N."/>
            <person name="Demange N."/>
            <person name="Orjeda G."/>
            <person name="Samain S."/>
            <person name="Cattolico L."/>
            <person name="Pelletier E."/>
            <person name="Couloux A."/>
            <person name="Segurens B."/>
            <person name="Wincker P."/>
            <person name="D'Hont A."/>
            <person name="Scarpelli C."/>
            <person name="Weissenbach J."/>
            <person name="Salanoubat M."/>
            <person name="Quetier F."/>
            <person name="Yu Y."/>
            <person name="Kim H.R."/>
            <person name="Rambo T."/>
            <person name="Currie J."/>
            <person name="Collura K."/>
            <person name="Luo M."/>
            <person name="Yang T."/>
            <person name="Ammiraju J.S.S."/>
            <person name="Engler F."/>
            <person name="Soderlund C."/>
            <person name="Wing R.A."/>
            <person name="Palmer L.E."/>
            <person name="de la Bastide M."/>
            <person name="Spiegel L."/>
            <person name="Nascimento L."/>
            <person name="Zutavern T."/>
            <person name="O'Shaughnessy A."/>
            <person name="Dike S."/>
            <person name="Dedhia N."/>
            <person name="Preston R."/>
            <person name="Balija V."/>
            <person name="McCombie W.R."/>
            <person name="Chow T."/>
            <person name="Chen H."/>
            <person name="Chung M."/>
            <person name="Chen C."/>
            <person name="Shaw J."/>
            <person name="Wu H."/>
            <person name="Hsiao K."/>
            <person name="Chao Y."/>
            <person name="Chu M."/>
            <person name="Cheng C."/>
            <person name="Hour A."/>
            <person name="Lee P."/>
            <person name="Lin S."/>
            <person name="Lin Y."/>
            <person name="Liou J."/>
            <person name="Liu S."/>
            <person name="Hsing Y."/>
            <person name="Raghuvanshi S."/>
            <person name="Mohanty A."/>
            <person name="Bharti A.K."/>
            <person name="Gaur A."/>
            <person name="Gupta V."/>
            <person name="Kumar D."/>
            <person name="Ravi V."/>
            <person name="Vij S."/>
            <person name="Kapur A."/>
            <person name="Khurana P."/>
            <person name="Khurana P."/>
            <person name="Khurana J.P."/>
            <person name="Tyagi A.K."/>
            <person name="Gaikwad K."/>
            <person name="Singh A."/>
            <person name="Dalal V."/>
            <person name="Srivastava S."/>
            <person name="Dixit A."/>
            <person name="Pal A.K."/>
            <person name="Ghazi I.A."/>
            <person name="Yadav M."/>
            <person name="Pandit A."/>
            <person name="Bhargava A."/>
            <person name="Sureshbabu K."/>
            <person name="Batra K."/>
            <person name="Sharma T.R."/>
            <person name="Mohapatra T."/>
            <person name="Singh N.K."/>
            <person name="Messing J."/>
            <person name="Nelson A.B."/>
            <person name="Fuks G."/>
            <person name="Kavchok S."/>
            <person name="Keizer G."/>
            <person name="Linton E."/>
            <person name="Llaca V."/>
            <person name="Song R."/>
            <person name="Tanyolac B."/>
            <person name="Young S."/>
            <person name="Ho-Il K."/>
            <person name="Hahn J.H."/>
            <person name="Sangsakoo G."/>
            <person name="Vanavichit A."/>
            <person name="de Mattos Luiz.A.T."/>
            <person name="Zimmer P.D."/>
            <person name="Malone G."/>
            <person name="Dellagostin O."/>
            <person name="de Oliveira A.C."/>
            <person name="Bevan M."/>
            <person name="Bancroft I."/>
            <person name="Minx P."/>
            <person name="Cordum H."/>
            <person name="Wilson R."/>
            <person name="Cheng Z."/>
            <person name="Jin W."/>
            <person name="Jiang J."/>
            <person name="Leong S.A."/>
            <person name="Iwama H."/>
            <person name="Gojobori T."/>
            <person name="Itoh T."/>
            <person name="Niimura Y."/>
            <person name="Fujii Y."/>
            <person name="Habara T."/>
            <person name="Sakai H."/>
            <person name="Sato Y."/>
            <person name="Wilson G."/>
            <person name="Kumar K."/>
            <person name="McCouch S."/>
            <person name="Juretic N."/>
            <person name="Hoen D."/>
            <person name="Wright S."/>
            <person name="Bruskiewich R."/>
            <person name="Bureau T."/>
            <person name="Miyao A."/>
            <person name="Hirochika H."/>
            <person name="Nishikawa T."/>
            <person name="Kadowaki K."/>
            <person name="Sugiura M."/>
            <person name="Burr B."/>
            <person name="Sasaki T."/>
        </authorList>
    </citation>
    <scope>NUCLEOTIDE SEQUENCE [LARGE SCALE GENOMIC DNA]</scope>
    <source>
        <strain evidence="4">cv. Nipponbare</strain>
    </source>
</reference>